<dbReference type="STRING" id="1796646.A4V02_10555"/>
<dbReference type="Proteomes" id="UP000186351">
    <property type="component" value="Chromosome"/>
</dbReference>
<name>A0A1B1SBC9_9BACT</name>
<accession>A0A1B1SBC9</accession>
<dbReference type="GeneID" id="65537310"/>
<dbReference type="EMBL" id="CP015402">
    <property type="protein sequence ID" value="ANU64101.1"/>
    <property type="molecule type" value="Genomic_DNA"/>
</dbReference>
<keyword evidence="2" id="KW-1185">Reference proteome</keyword>
<reference evidence="2" key="1">
    <citation type="submission" date="2016-04" db="EMBL/GenBank/DDBJ databases">
        <title>Complete Genome Sequences of Twelve Strains of a Stable Defined Moderately Diverse Mouse Microbiota 2 (sDMDMm2).</title>
        <authorList>
            <person name="Uchimura Y."/>
            <person name="Wyss M."/>
            <person name="Brugiroux S."/>
            <person name="Limenitakis J.P."/>
            <person name="Stecher B."/>
            <person name="McCoy K.D."/>
            <person name="Macpherson A.J."/>
        </authorList>
    </citation>
    <scope>NUCLEOTIDE SEQUENCE [LARGE SCALE GENOMIC DNA]</scope>
    <source>
        <strain evidence="2">YL27</strain>
    </source>
</reference>
<evidence type="ECO:0000313" key="1">
    <source>
        <dbReference type="EMBL" id="ANU64101.1"/>
    </source>
</evidence>
<evidence type="ECO:0008006" key="3">
    <source>
        <dbReference type="Google" id="ProtNLM"/>
    </source>
</evidence>
<accession>A0A1Z2XHA0</accession>
<gene>
    <name evidence="1" type="ORF">A4V02_10555</name>
</gene>
<protein>
    <recommendedName>
        <fullName evidence="3">DUF4249 domain-containing protein</fullName>
    </recommendedName>
</protein>
<dbReference type="OrthoDB" id="647456at2"/>
<proteinExistence type="predicted"/>
<dbReference type="AlphaFoldDB" id="A0A1B1SBC9"/>
<organism evidence="1 2">
    <name type="scientific">Muribaculum intestinale</name>
    <dbReference type="NCBI Taxonomy" id="1796646"/>
    <lineage>
        <taxon>Bacteria</taxon>
        <taxon>Pseudomonadati</taxon>
        <taxon>Bacteroidota</taxon>
        <taxon>Bacteroidia</taxon>
        <taxon>Bacteroidales</taxon>
        <taxon>Muribaculaceae</taxon>
        <taxon>Muribaculum</taxon>
    </lineage>
</organism>
<sequence length="281" mass="30492">MKRVFYIVTACLILVSCQKTIDDDTAGTGRLVVEGWIDSGGHPTVILTRSFSPMSTESTTLSDLVVRWANVTISDGERTETMIGRIDNSMTPPFVYTTAQITGVPGRTYTITAEYEGERIVSSCTMPRPVDISRIDVAPVADSDTLREVSLTFVPGIGNDKCYQLAVYDPSLSGRMLPCFMGAYAASSSGGGGEVTLTVCRPSIDTDGGDYTPYFRTGRTIMVALTAIAPEVWRFWHEYDDFTAFGGNIFLAGTIPMHGNIDGGYGIWSARGVDVRTIIIE</sequence>
<dbReference type="Pfam" id="PF14054">
    <property type="entry name" value="DUF4249"/>
    <property type="match status" value="1"/>
</dbReference>
<evidence type="ECO:0000313" key="2">
    <source>
        <dbReference type="Proteomes" id="UP000186351"/>
    </source>
</evidence>
<dbReference type="RefSeq" id="WP_068961389.1">
    <property type="nucleotide sequence ID" value="NZ_CAJTAP010000001.1"/>
</dbReference>
<dbReference type="KEGG" id="pary:A4V02_10555"/>
<dbReference type="PROSITE" id="PS51257">
    <property type="entry name" value="PROKAR_LIPOPROTEIN"/>
    <property type="match status" value="1"/>
</dbReference>
<dbReference type="InterPro" id="IPR025345">
    <property type="entry name" value="DUF4249"/>
</dbReference>